<evidence type="ECO:0000256" key="11">
    <source>
        <dbReference type="ARBA" id="ARBA00022801"/>
    </source>
</evidence>
<comment type="similarity">
    <text evidence="4">Belongs to the polysaccharide deacetylase family.</text>
</comment>
<dbReference type="PANTHER" id="PTHR10587">
    <property type="entry name" value="GLYCOSYL TRANSFERASE-RELATED"/>
    <property type="match status" value="1"/>
</dbReference>
<evidence type="ECO:0000259" key="24">
    <source>
        <dbReference type="PROSITE" id="PS51677"/>
    </source>
</evidence>
<gene>
    <name evidence="25" type="ORF">SCHCODRAFT_85014</name>
</gene>
<feature type="region of interest" description="Disordered" evidence="22">
    <location>
        <begin position="420"/>
        <end position="450"/>
    </location>
</feature>
<dbReference type="GO" id="GO:0046872">
    <property type="term" value="F:metal ion binding"/>
    <property type="evidence" value="ECO:0007669"/>
    <property type="project" value="UniProtKB-KW"/>
</dbReference>
<evidence type="ECO:0000256" key="12">
    <source>
        <dbReference type="ARBA" id="ARBA00023024"/>
    </source>
</evidence>
<keyword evidence="26" id="KW-1185">Reference proteome</keyword>
<dbReference type="InterPro" id="IPR050248">
    <property type="entry name" value="Polysacc_deacetylase_ArnD"/>
</dbReference>
<evidence type="ECO:0000256" key="1">
    <source>
        <dbReference type="ARBA" id="ARBA00001941"/>
    </source>
</evidence>
<dbReference type="AlphaFoldDB" id="D8Q165"/>
<keyword evidence="17" id="KW-0449">Lipoprotein</keyword>
<keyword evidence="12" id="KW-0146">Chitin degradation</keyword>
<dbReference type="SUPFAM" id="SSF88713">
    <property type="entry name" value="Glycoside hydrolase/deacetylase"/>
    <property type="match status" value="1"/>
</dbReference>
<evidence type="ECO:0000256" key="19">
    <source>
        <dbReference type="ARBA" id="ARBA00023326"/>
    </source>
</evidence>
<evidence type="ECO:0000256" key="10">
    <source>
        <dbReference type="ARBA" id="ARBA00022729"/>
    </source>
</evidence>
<feature type="domain" description="NodB homology" evidence="24">
    <location>
        <begin position="199"/>
        <end position="400"/>
    </location>
</feature>
<dbReference type="HOGENOM" id="CLU_030200_2_1_1"/>
<evidence type="ECO:0000256" key="7">
    <source>
        <dbReference type="ARBA" id="ARBA00022525"/>
    </source>
</evidence>
<evidence type="ECO:0000256" key="9">
    <source>
        <dbReference type="ARBA" id="ARBA00022723"/>
    </source>
</evidence>
<keyword evidence="9" id="KW-0479">Metal-binding</keyword>
<dbReference type="EMBL" id="GL377305">
    <property type="protein sequence ID" value="EFI97882.1"/>
    <property type="molecule type" value="Genomic_DNA"/>
</dbReference>
<evidence type="ECO:0000256" key="20">
    <source>
        <dbReference type="ARBA" id="ARBA00024056"/>
    </source>
</evidence>
<dbReference type="eggNOG" id="ENOG502QRIP">
    <property type="taxonomic scope" value="Eukaryota"/>
</dbReference>
<dbReference type="OrthoDB" id="407355at2759"/>
<dbReference type="FunFam" id="3.20.20.370:FF:000004">
    <property type="entry name" value="Related to Chitin deacetylase"/>
    <property type="match status" value="1"/>
</dbReference>
<dbReference type="VEuPathDB" id="FungiDB:SCHCODRAFT_02618997"/>
<evidence type="ECO:0000256" key="15">
    <source>
        <dbReference type="ARBA" id="ARBA00023277"/>
    </source>
</evidence>
<keyword evidence="6" id="KW-0134">Cell wall</keyword>
<evidence type="ECO:0000256" key="17">
    <source>
        <dbReference type="ARBA" id="ARBA00023288"/>
    </source>
</evidence>
<dbReference type="GO" id="GO:0071555">
    <property type="term" value="P:cell wall organization"/>
    <property type="evidence" value="ECO:0007669"/>
    <property type="project" value="UniProtKB-KW"/>
</dbReference>
<dbReference type="GO" id="GO:0000272">
    <property type="term" value="P:polysaccharide catabolic process"/>
    <property type="evidence" value="ECO:0007669"/>
    <property type="project" value="UniProtKB-KW"/>
</dbReference>
<keyword evidence="14" id="KW-0325">Glycoprotein</keyword>
<keyword evidence="7" id="KW-0964">Secreted</keyword>
<evidence type="ECO:0000256" key="3">
    <source>
        <dbReference type="ARBA" id="ARBA00004609"/>
    </source>
</evidence>
<keyword evidence="19" id="KW-0624">Polysaccharide degradation</keyword>
<evidence type="ECO:0000256" key="5">
    <source>
        <dbReference type="ARBA" id="ARBA00022475"/>
    </source>
</evidence>
<keyword evidence="10 23" id="KW-0732">Signal</keyword>
<sequence length="479" mass="49913">MKLQALAALLPLLVAVNAEQSHKRHADIAKRQSASASATGASSAAASGSAAAAGATAAPTGSAGAASDVGLTSTPTPTQSDVPALASIFSGMSSGTTWGASTTFAPGATAPVSGAPALPSAFVFQQGDWPPQDQVPPTDSDEVKQWLKELDGFTIPDIATTDGTCAGSPDAASDAEARGWWTCGGYTRDTDITSCEEKMHWGVSFDDGPARFSAKVLKYLDENQLHATFFVVGSRVIERPEILLEEYMAGHDISVHTWSHRPLTSLTTEQVVAELGWARHAIQQVLGVTPTTMRPPYGDIDDRVRAISLAMGMVPIIWSRGSSGESFDTNDWKIAGGVVSAPESYLAFQHILGNASQLDTGFIVLSHDLYEESVDMNVGYYLPAALNYDPPMTLESISQCVGIPATNMYLESNQNTTFPYTNHTSGTDVNGDGTVDNDTTAAGQSNTKGDGNGALSAMSVPGFGASALAAAGLAVLGFL</sequence>
<keyword evidence="5" id="KW-1003">Cell membrane</keyword>
<comment type="subcellular location">
    <subcellularLocation>
        <location evidence="3">Cell membrane</location>
        <topology evidence="3">Lipid-anchor</topology>
        <topology evidence="3">GPI-anchor</topology>
    </subcellularLocation>
    <subcellularLocation>
        <location evidence="2">Secreted</location>
        <location evidence="2">Cell wall</location>
    </subcellularLocation>
</comment>
<evidence type="ECO:0000313" key="26">
    <source>
        <dbReference type="Proteomes" id="UP000007431"/>
    </source>
</evidence>
<evidence type="ECO:0000256" key="2">
    <source>
        <dbReference type="ARBA" id="ARBA00004191"/>
    </source>
</evidence>
<dbReference type="EC" id="3.5.1.41" evidence="20"/>
<dbReference type="GO" id="GO:0004099">
    <property type="term" value="F:chitin deacetylase activity"/>
    <property type="evidence" value="ECO:0007669"/>
    <property type="project" value="UniProtKB-EC"/>
</dbReference>
<evidence type="ECO:0000256" key="22">
    <source>
        <dbReference type="SAM" id="MobiDB-lite"/>
    </source>
</evidence>
<keyword evidence="13" id="KW-0472">Membrane</keyword>
<accession>D8Q165</accession>
<comment type="cofactor">
    <cofactor evidence="1">
        <name>Co(2+)</name>
        <dbReference type="ChEBI" id="CHEBI:48828"/>
    </cofactor>
</comment>
<evidence type="ECO:0000256" key="14">
    <source>
        <dbReference type="ARBA" id="ARBA00023180"/>
    </source>
</evidence>
<dbReference type="Proteomes" id="UP000007431">
    <property type="component" value="Unassembled WGS sequence"/>
</dbReference>
<reference evidence="25 26" key="1">
    <citation type="journal article" date="2010" name="Nat. Biotechnol.">
        <title>Genome sequence of the model mushroom Schizophyllum commune.</title>
        <authorList>
            <person name="Ohm R.A."/>
            <person name="de Jong J.F."/>
            <person name="Lugones L.G."/>
            <person name="Aerts A."/>
            <person name="Kothe E."/>
            <person name="Stajich J.E."/>
            <person name="de Vries R.P."/>
            <person name="Record E."/>
            <person name="Levasseur A."/>
            <person name="Baker S.E."/>
            <person name="Bartholomew K.A."/>
            <person name="Coutinho P.M."/>
            <person name="Erdmann S."/>
            <person name="Fowler T.J."/>
            <person name="Gathman A.C."/>
            <person name="Lombard V."/>
            <person name="Henrissat B."/>
            <person name="Knabe N."/>
            <person name="Kuees U."/>
            <person name="Lilly W.W."/>
            <person name="Lindquist E."/>
            <person name="Lucas S."/>
            <person name="Magnuson J.K."/>
            <person name="Piumi F."/>
            <person name="Raudaskoski M."/>
            <person name="Salamov A."/>
            <person name="Schmutz J."/>
            <person name="Schwarze F.W.M.R."/>
            <person name="vanKuyk P.A."/>
            <person name="Horton J.S."/>
            <person name="Grigoriev I.V."/>
            <person name="Woesten H.A.B."/>
        </authorList>
    </citation>
    <scope>NUCLEOTIDE SEQUENCE [LARGE SCALE GENOMIC DNA]</scope>
    <source>
        <strain evidence="26">H4-8 / FGSC 9210</strain>
    </source>
</reference>
<evidence type="ECO:0000256" key="16">
    <source>
        <dbReference type="ARBA" id="ARBA00023285"/>
    </source>
</evidence>
<proteinExistence type="inferred from homology"/>
<organism evidence="26">
    <name type="scientific">Schizophyllum commune (strain H4-8 / FGSC 9210)</name>
    <name type="common">Split gill fungus</name>
    <dbReference type="NCBI Taxonomy" id="578458"/>
    <lineage>
        <taxon>Eukaryota</taxon>
        <taxon>Fungi</taxon>
        <taxon>Dikarya</taxon>
        <taxon>Basidiomycota</taxon>
        <taxon>Agaricomycotina</taxon>
        <taxon>Agaricomycetes</taxon>
        <taxon>Agaricomycetidae</taxon>
        <taxon>Agaricales</taxon>
        <taxon>Schizophyllaceae</taxon>
        <taxon>Schizophyllum</taxon>
    </lineage>
</organism>
<name>D8Q165_SCHCM</name>
<dbReference type="GO" id="GO:0098552">
    <property type="term" value="C:side of membrane"/>
    <property type="evidence" value="ECO:0007669"/>
    <property type="project" value="UniProtKB-KW"/>
</dbReference>
<dbReference type="InterPro" id="IPR002509">
    <property type="entry name" value="NODB_dom"/>
</dbReference>
<evidence type="ECO:0000256" key="6">
    <source>
        <dbReference type="ARBA" id="ARBA00022512"/>
    </source>
</evidence>
<evidence type="ECO:0000256" key="21">
    <source>
        <dbReference type="ARBA" id="ARBA00048494"/>
    </source>
</evidence>
<feature type="region of interest" description="Disordered" evidence="22">
    <location>
        <begin position="58"/>
        <end position="82"/>
    </location>
</feature>
<keyword evidence="11" id="KW-0378">Hydrolase</keyword>
<evidence type="ECO:0000256" key="8">
    <source>
        <dbReference type="ARBA" id="ARBA00022622"/>
    </source>
</evidence>
<evidence type="ECO:0000256" key="4">
    <source>
        <dbReference type="ARBA" id="ARBA00010973"/>
    </source>
</evidence>
<evidence type="ECO:0000313" key="25">
    <source>
        <dbReference type="EMBL" id="EFI97882.1"/>
    </source>
</evidence>
<dbReference type="GO" id="GO:0006032">
    <property type="term" value="P:chitin catabolic process"/>
    <property type="evidence" value="ECO:0007669"/>
    <property type="project" value="UniProtKB-KW"/>
</dbReference>
<dbReference type="InterPro" id="IPR011330">
    <property type="entry name" value="Glyco_hydro/deAcase_b/a-brl"/>
</dbReference>
<dbReference type="GO" id="GO:0009272">
    <property type="term" value="P:fungal-type cell wall biogenesis"/>
    <property type="evidence" value="ECO:0007669"/>
    <property type="project" value="UniProtKB-ARBA"/>
</dbReference>
<keyword evidence="18" id="KW-0961">Cell wall biogenesis/degradation</keyword>
<protein>
    <recommendedName>
        <fullName evidence="20">chitin deacetylase</fullName>
        <ecNumber evidence="20">3.5.1.41</ecNumber>
    </recommendedName>
</protein>
<dbReference type="STRING" id="578458.D8Q165"/>
<feature type="signal peptide" evidence="23">
    <location>
        <begin position="1"/>
        <end position="18"/>
    </location>
</feature>
<evidence type="ECO:0000256" key="13">
    <source>
        <dbReference type="ARBA" id="ARBA00023136"/>
    </source>
</evidence>
<comment type="catalytic activity">
    <reaction evidence="21">
        <text>[(1-&gt;4)-N-acetyl-beta-D-glucosaminyl](n) + n H2O = chitosan + n acetate</text>
        <dbReference type="Rhea" id="RHEA:10464"/>
        <dbReference type="Rhea" id="RHEA-COMP:9593"/>
        <dbReference type="Rhea" id="RHEA-COMP:9597"/>
        <dbReference type="ChEBI" id="CHEBI:15377"/>
        <dbReference type="ChEBI" id="CHEBI:17029"/>
        <dbReference type="ChEBI" id="CHEBI:30089"/>
        <dbReference type="ChEBI" id="CHEBI:57704"/>
        <dbReference type="EC" id="3.5.1.41"/>
    </reaction>
    <physiologicalReaction direction="left-to-right" evidence="21">
        <dbReference type="Rhea" id="RHEA:10465"/>
    </physiologicalReaction>
</comment>
<dbReference type="PROSITE" id="PS51677">
    <property type="entry name" value="NODB"/>
    <property type="match status" value="1"/>
</dbReference>
<dbReference type="GO" id="GO:0005886">
    <property type="term" value="C:plasma membrane"/>
    <property type="evidence" value="ECO:0007669"/>
    <property type="project" value="UniProtKB-SubCell"/>
</dbReference>
<dbReference type="Pfam" id="PF01522">
    <property type="entry name" value="Polysacc_deac_1"/>
    <property type="match status" value="1"/>
</dbReference>
<dbReference type="RefSeq" id="XP_003032785.1">
    <property type="nucleotide sequence ID" value="XM_003032739.1"/>
</dbReference>
<dbReference type="InParanoid" id="D8Q165"/>
<keyword evidence="15" id="KW-0119">Carbohydrate metabolism</keyword>
<dbReference type="KEGG" id="scm:SCHCO_02618997"/>
<feature type="chain" id="PRO_5003120506" description="chitin deacetylase" evidence="23">
    <location>
        <begin position="19"/>
        <end position="479"/>
    </location>
</feature>
<feature type="compositionally biased region" description="Polar residues" evidence="22">
    <location>
        <begin position="70"/>
        <end position="81"/>
    </location>
</feature>
<evidence type="ECO:0000256" key="23">
    <source>
        <dbReference type="SAM" id="SignalP"/>
    </source>
</evidence>
<keyword evidence="8" id="KW-0336">GPI-anchor</keyword>
<evidence type="ECO:0000256" key="18">
    <source>
        <dbReference type="ARBA" id="ARBA00023316"/>
    </source>
</evidence>
<dbReference type="Gene3D" id="3.20.20.370">
    <property type="entry name" value="Glycoside hydrolase/deacetylase"/>
    <property type="match status" value="1"/>
</dbReference>
<dbReference type="GeneID" id="9595809"/>
<feature type="compositionally biased region" description="Polar residues" evidence="22">
    <location>
        <begin position="436"/>
        <end position="449"/>
    </location>
</feature>
<keyword evidence="16" id="KW-0170">Cobalt</keyword>
<dbReference type="OMA" id="GPFDTND"/>
<dbReference type="PANTHER" id="PTHR10587:SF133">
    <property type="entry name" value="CHITIN DEACETYLASE 1-RELATED"/>
    <property type="match status" value="1"/>
</dbReference>
<feature type="compositionally biased region" description="Low complexity" evidence="22">
    <location>
        <begin position="58"/>
        <end position="67"/>
    </location>
</feature>